<evidence type="ECO:0000313" key="3">
    <source>
        <dbReference type="Proteomes" id="UP000515121"/>
    </source>
</evidence>
<reference evidence="4" key="1">
    <citation type="submission" date="2025-08" db="UniProtKB">
        <authorList>
            <consortium name="RefSeq"/>
        </authorList>
    </citation>
    <scope>IDENTIFICATION</scope>
    <source>
        <tissue evidence="4">Fruit stalk</tissue>
    </source>
</reference>
<keyword evidence="3" id="KW-1185">Reference proteome</keyword>
<proteinExistence type="predicted"/>
<dbReference type="GeneID" id="111292986"/>
<evidence type="ECO:0000256" key="1">
    <source>
        <dbReference type="ARBA" id="ARBA00022679"/>
    </source>
</evidence>
<accession>A0A6P5YM86</accession>
<sequence length="457" mass="50477">MKILEVNQVAPSSNSPESAVEFSLPLTFYDIFRLKHPPVERLYFYQLNGLTPACFNSVILPKLKQSFALTLLHYLPLAGNLKWPSNAPNPIILYTPSDGVPLTVAESDVDFNLLSGNGIYEAVELHPLTPKLVTSDDSASTISLQITLFPNMGFCIGITAHHAVLDGKTTTSFIKSWAYICKQGNTENLPLPPELTPFFDRSVIKDPDGLDMLYLKQWLASIGSDSDTNKKSLKILPNKREAPNLVRVTVEINREDFKKLRERVLSKLSDSGKELHLSTFVLTLAYITTCIVKARGEDGGRNVCLGFTIDCRPRLNPPVPENYFGNCNTITGNILKARDFFGENGFVLAVQKVSGMVKELLERGVLEGIEEKLSTVLNLSKLSKQAQIISVAGSPRFDVYGSDFGWGKPLKVVVVSIDENEAISMAESRDGRKGIEIGLALRKHEVGNFSSLFLKDV</sequence>
<organism evidence="3 4">
    <name type="scientific">Durio zibethinus</name>
    <name type="common">Durian</name>
    <dbReference type="NCBI Taxonomy" id="66656"/>
    <lineage>
        <taxon>Eukaryota</taxon>
        <taxon>Viridiplantae</taxon>
        <taxon>Streptophyta</taxon>
        <taxon>Embryophyta</taxon>
        <taxon>Tracheophyta</taxon>
        <taxon>Spermatophyta</taxon>
        <taxon>Magnoliopsida</taxon>
        <taxon>eudicotyledons</taxon>
        <taxon>Gunneridae</taxon>
        <taxon>Pentapetalae</taxon>
        <taxon>rosids</taxon>
        <taxon>malvids</taxon>
        <taxon>Malvales</taxon>
        <taxon>Malvaceae</taxon>
        <taxon>Helicteroideae</taxon>
        <taxon>Durio</taxon>
    </lineage>
</organism>
<dbReference type="GO" id="GO:0016747">
    <property type="term" value="F:acyltransferase activity, transferring groups other than amino-acyl groups"/>
    <property type="evidence" value="ECO:0007669"/>
    <property type="project" value="UniProtKB-ARBA"/>
</dbReference>
<name>A0A6P5YM86_DURZI</name>
<dbReference type="AlphaFoldDB" id="A0A6P5YM86"/>
<dbReference type="Proteomes" id="UP000515121">
    <property type="component" value="Unplaced"/>
</dbReference>
<gene>
    <name evidence="4" type="primary">LOC111292986</name>
</gene>
<dbReference type="PANTHER" id="PTHR31625">
    <property type="match status" value="1"/>
</dbReference>
<dbReference type="InterPro" id="IPR051504">
    <property type="entry name" value="Plant_metabolite_acyltrans"/>
</dbReference>
<dbReference type="KEGG" id="dzi:111292986"/>
<dbReference type="Gene3D" id="3.30.559.10">
    <property type="entry name" value="Chloramphenicol acetyltransferase-like domain"/>
    <property type="match status" value="2"/>
</dbReference>
<keyword evidence="1" id="KW-0808">Transferase</keyword>
<dbReference type="OrthoDB" id="1862401at2759"/>
<dbReference type="SUPFAM" id="SSF52777">
    <property type="entry name" value="CoA-dependent acyltransferases"/>
    <property type="match status" value="1"/>
</dbReference>
<dbReference type="Pfam" id="PF02458">
    <property type="entry name" value="Transferase"/>
    <property type="match status" value="1"/>
</dbReference>
<dbReference type="InterPro" id="IPR023213">
    <property type="entry name" value="CAT-like_dom_sf"/>
</dbReference>
<protein>
    <submittedName>
        <fullName evidence="4">Phenolic glucoside malonyltransferase 1-like</fullName>
    </submittedName>
</protein>
<evidence type="ECO:0000313" key="4">
    <source>
        <dbReference type="RefSeq" id="XP_022741395.1"/>
    </source>
</evidence>
<dbReference type="RefSeq" id="XP_022741395.1">
    <property type="nucleotide sequence ID" value="XM_022885660.1"/>
</dbReference>
<keyword evidence="2" id="KW-0012">Acyltransferase</keyword>
<evidence type="ECO:0000256" key="2">
    <source>
        <dbReference type="ARBA" id="ARBA00023315"/>
    </source>
</evidence>